<sequence>MKIRSNKKIIIIVIGVIVIMSALGLGRLNMMREINEEESVSMNEINSIQVDMTSVDVHFIRNETSNEVKADFHGKAMQEIKLISKTDNKTLFLTVQRKYENLPLYEDVVLDVYIPKAYTKNLLIKMLSGAVKMDSFNLANFALDTSSGKLEAEKVNAKEISITSSSGGINIKSIDTENFKMVGKSSTINIDEYTAKKAEIETSSGSINLKNSIGDFNLKSNSGKVLVDYKNFEDHNVNIETSSGSVTLELPDTAEFLIEAKTSSGNFKSDFPIKITDKKDINGQIGTKNNKVMLKTSSGSIKILKK</sequence>
<proteinExistence type="predicted"/>
<protein>
    <submittedName>
        <fullName evidence="3">DUF4097 family beta strand repeat-containing protein</fullName>
    </submittedName>
</protein>
<dbReference type="InterPro" id="IPR025164">
    <property type="entry name" value="Toastrack_DUF4097"/>
</dbReference>
<evidence type="ECO:0000313" key="4">
    <source>
        <dbReference type="Proteomes" id="UP001144612"/>
    </source>
</evidence>
<feature type="transmembrane region" description="Helical" evidence="1">
    <location>
        <begin position="9"/>
        <end position="28"/>
    </location>
</feature>
<dbReference type="PANTHER" id="PTHR34094">
    <property type="match status" value="1"/>
</dbReference>
<gene>
    <name evidence="3" type="ORF">OW729_03395</name>
</gene>
<dbReference type="Proteomes" id="UP001144612">
    <property type="component" value="Unassembled WGS sequence"/>
</dbReference>
<evidence type="ECO:0000259" key="2">
    <source>
        <dbReference type="Pfam" id="PF13349"/>
    </source>
</evidence>
<name>A0ABT4D9E3_9CLOT</name>
<organism evidence="3 4">
    <name type="scientific">Clostridium brassicae</name>
    <dbReference type="NCBI Taxonomy" id="2999072"/>
    <lineage>
        <taxon>Bacteria</taxon>
        <taxon>Bacillati</taxon>
        <taxon>Bacillota</taxon>
        <taxon>Clostridia</taxon>
        <taxon>Eubacteriales</taxon>
        <taxon>Clostridiaceae</taxon>
        <taxon>Clostridium</taxon>
    </lineage>
</organism>
<feature type="domain" description="DUF4097" evidence="2">
    <location>
        <begin position="45"/>
        <end position="303"/>
    </location>
</feature>
<keyword evidence="1" id="KW-0472">Membrane</keyword>
<dbReference type="PANTHER" id="PTHR34094:SF1">
    <property type="entry name" value="PROTEIN FAM185A"/>
    <property type="match status" value="1"/>
</dbReference>
<reference evidence="3" key="1">
    <citation type="submission" date="2022-12" db="EMBL/GenBank/DDBJ databases">
        <title>Clostridium sp. nov., isolated from industrial wastewater.</title>
        <authorList>
            <person name="Jiayan W."/>
        </authorList>
    </citation>
    <scope>NUCLEOTIDE SEQUENCE</scope>
    <source>
        <strain evidence="3">ZC22-4</strain>
    </source>
</reference>
<dbReference type="EMBL" id="JAPQFJ010000002">
    <property type="protein sequence ID" value="MCY6957649.1"/>
    <property type="molecule type" value="Genomic_DNA"/>
</dbReference>
<keyword evidence="4" id="KW-1185">Reference proteome</keyword>
<accession>A0ABT4D9E3</accession>
<dbReference type="RefSeq" id="WP_268060014.1">
    <property type="nucleotide sequence ID" value="NZ_JAPQFJ010000002.1"/>
</dbReference>
<dbReference type="Pfam" id="PF13349">
    <property type="entry name" value="DUF4097"/>
    <property type="match status" value="1"/>
</dbReference>
<comment type="caution">
    <text evidence="3">The sequence shown here is derived from an EMBL/GenBank/DDBJ whole genome shotgun (WGS) entry which is preliminary data.</text>
</comment>
<keyword evidence="1" id="KW-0812">Transmembrane</keyword>
<evidence type="ECO:0000313" key="3">
    <source>
        <dbReference type="EMBL" id="MCY6957649.1"/>
    </source>
</evidence>
<evidence type="ECO:0000256" key="1">
    <source>
        <dbReference type="SAM" id="Phobius"/>
    </source>
</evidence>
<keyword evidence="1" id="KW-1133">Transmembrane helix</keyword>